<dbReference type="Pfam" id="PF05567">
    <property type="entry name" value="T4P_PilY1"/>
    <property type="match status" value="1"/>
</dbReference>
<evidence type="ECO:0000256" key="2">
    <source>
        <dbReference type="ARBA" id="ARBA00022837"/>
    </source>
</evidence>
<evidence type="ECO:0000256" key="3">
    <source>
        <dbReference type="SAM" id="MobiDB-lite"/>
    </source>
</evidence>
<dbReference type="AlphaFoldDB" id="A0A382MS36"/>
<evidence type="ECO:0000313" key="5">
    <source>
        <dbReference type="EMBL" id="SVC50262.1"/>
    </source>
</evidence>
<evidence type="ECO:0000259" key="4">
    <source>
        <dbReference type="Pfam" id="PF05567"/>
    </source>
</evidence>
<name>A0A382MS36_9ZZZZ</name>
<keyword evidence="1" id="KW-0479">Metal-binding</keyword>
<dbReference type="EMBL" id="UINC01094755">
    <property type="protein sequence ID" value="SVC50262.1"/>
    <property type="molecule type" value="Genomic_DNA"/>
</dbReference>
<sequence>DADRAYAGDTEGNLWVFDLSDEDPYHWQVANGGEPLFRNTRVDPQPITVKPTVVRHPTVSSDATNAPNVMVLFGTGRLNTEDDKSDTAVQTFYGIWDHGEPTSMELDDLVAQEFVFEDENTRITNPSLEVNYEGSDYGWYIDLLTDTNPIGERVVSDAVVRGDMIFFNTVIPTEDPCEYGGTGWMMSVRIENGGSSMSPVVDQNDDGLFNNEDTSEVTLAGDSEKTDVGHSGKKVEDDEGLPGGPAIVGDKLFTRGSKEGEQPKDTALAPVTDSGPVGRLSWEQLFPSQ</sequence>
<dbReference type="GO" id="GO:0046872">
    <property type="term" value="F:metal ion binding"/>
    <property type="evidence" value="ECO:0007669"/>
    <property type="project" value="UniProtKB-KW"/>
</dbReference>
<feature type="compositionally biased region" description="Basic and acidic residues" evidence="3">
    <location>
        <begin position="222"/>
        <end position="236"/>
    </location>
</feature>
<feature type="domain" description="PilY1 beta-propeller" evidence="4">
    <location>
        <begin position="2"/>
        <end position="99"/>
    </location>
</feature>
<feature type="region of interest" description="Disordered" evidence="3">
    <location>
        <begin position="195"/>
        <end position="289"/>
    </location>
</feature>
<protein>
    <recommendedName>
        <fullName evidence="4">PilY1 beta-propeller domain-containing protein</fullName>
    </recommendedName>
</protein>
<organism evidence="5">
    <name type="scientific">marine metagenome</name>
    <dbReference type="NCBI Taxonomy" id="408172"/>
    <lineage>
        <taxon>unclassified sequences</taxon>
        <taxon>metagenomes</taxon>
        <taxon>ecological metagenomes</taxon>
    </lineage>
</organism>
<evidence type="ECO:0000256" key="1">
    <source>
        <dbReference type="ARBA" id="ARBA00022723"/>
    </source>
</evidence>
<feature type="compositionally biased region" description="Basic and acidic residues" evidence="3">
    <location>
        <begin position="252"/>
        <end position="264"/>
    </location>
</feature>
<reference evidence="5" key="1">
    <citation type="submission" date="2018-05" db="EMBL/GenBank/DDBJ databases">
        <authorList>
            <person name="Lanie J.A."/>
            <person name="Ng W.-L."/>
            <person name="Kazmierczak K.M."/>
            <person name="Andrzejewski T.M."/>
            <person name="Davidsen T.M."/>
            <person name="Wayne K.J."/>
            <person name="Tettelin H."/>
            <person name="Glass J.I."/>
            <person name="Rusch D."/>
            <person name="Podicherti R."/>
            <person name="Tsui H.-C.T."/>
            <person name="Winkler M.E."/>
        </authorList>
    </citation>
    <scope>NUCLEOTIDE SEQUENCE</scope>
</reference>
<gene>
    <name evidence="5" type="ORF">METZ01_LOCUS303116</name>
</gene>
<accession>A0A382MS36</accession>
<keyword evidence="2" id="KW-0106">Calcium</keyword>
<feature type="non-terminal residue" evidence="5">
    <location>
        <position position="1"/>
    </location>
</feature>
<dbReference type="InterPro" id="IPR008707">
    <property type="entry name" value="B-propeller_PilY1"/>
</dbReference>
<proteinExistence type="predicted"/>